<proteinExistence type="predicted"/>
<name>A0A9P7G6M4_9AGAR</name>
<dbReference type="PANTHER" id="PTHR34706:SF1">
    <property type="entry name" value="VWFA DOMAIN-CONTAINING PROTEIN"/>
    <property type="match status" value="1"/>
</dbReference>
<dbReference type="PANTHER" id="PTHR34706">
    <property type="entry name" value="SLR1338 PROTEIN"/>
    <property type="match status" value="1"/>
</dbReference>
<evidence type="ECO:0008006" key="3">
    <source>
        <dbReference type="Google" id="ProtNLM"/>
    </source>
</evidence>
<evidence type="ECO:0000313" key="1">
    <source>
        <dbReference type="EMBL" id="KAG5643879.1"/>
    </source>
</evidence>
<accession>A0A9P7G6M4</accession>
<comment type="caution">
    <text evidence="1">The sequence shown here is derived from an EMBL/GenBank/DDBJ whole genome shotgun (WGS) entry which is preliminary data.</text>
</comment>
<gene>
    <name evidence="1" type="ORF">DXG03_009509</name>
</gene>
<protein>
    <recommendedName>
        <fullName evidence="3">VWFA domain-containing protein</fullName>
    </recommendedName>
</protein>
<keyword evidence="2" id="KW-1185">Reference proteome</keyword>
<dbReference type="OrthoDB" id="2142040at2759"/>
<dbReference type="EMBL" id="JABCKV010000091">
    <property type="protein sequence ID" value="KAG5643879.1"/>
    <property type="molecule type" value="Genomic_DNA"/>
</dbReference>
<dbReference type="AlphaFoldDB" id="A0A9P7G6M4"/>
<reference evidence="1" key="2">
    <citation type="submission" date="2021-10" db="EMBL/GenBank/DDBJ databases">
        <title>Phylogenomics reveals ancestral predisposition of the termite-cultivated fungus Termitomyces towards a domesticated lifestyle.</title>
        <authorList>
            <person name="Auxier B."/>
            <person name="Grum-Grzhimaylo A."/>
            <person name="Cardenas M.E."/>
            <person name="Lodge J.D."/>
            <person name="Laessoe T."/>
            <person name="Pedersen O."/>
            <person name="Smith M.E."/>
            <person name="Kuyper T.W."/>
            <person name="Franco-Molano E.A."/>
            <person name="Baroni T.J."/>
            <person name="Aanen D.K."/>
        </authorList>
    </citation>
    <scope>NUCLEOTIDE SEQUENCE</scope>
    <source>
        <strain evidence="1">AP01</strain>
        <tissue evidence="1">Mycelium</tissue>
    </source>
</reference>
<reference evidence="1" key="1">
    <citation type="submission" date="2020-07" db="EMBL/GenBank/DDBJ databases">
        <authorList>
            <person name="Nieuwenhuis M."/>
            <person name="Van De Peppel L.J.J."/>
        </authorList>
    </citation>
    <scope>NUCLEOTIDE SEQUENCE</scope>
    <source>
        <strain evidence="1">AP01</strain>
        <tissue evidence="1">Mycelium</tissue>
    </source>
</reference>
<evidence type="ECO:0000313" key="2">
    <source>
        <dbReference type="Proteomes" id="UP000775547"/>
    </source>
</evidence>
<sequence length="311" mass="33712">MSRPSFTKPVGSTVNFKIPPDWFITISALSRKNYRQGVFVNTDIPDTSVFFISPPGEQGPIKDIAEGQPTFPIEPRDEPVTLTVSAYYSEGAAAVSAKNFLKPQYASSKLDVQFSAKSPTASAEIPDYVTFFIFVEDTPDSAQVLIYFPSVITIHVVKINPNPIPPPPPSNVIKPYNPVLDLPRPSKFENYLKLDAAKGTAAYAAIKPLDLIVITDGVPNDPPEFELTQVLVKIGQRIKSGPHHPNSLGAQFVQIGSDPAAAVNLPKLLQADTGHIVDSVPYKGPGSISPDKLERILLGGLHPNIRAQQII</sequence>
<dbReference type="Proteomes" id="UP000775547">
    <property type="component" value="Unassembled WGS sequence"/>
</dbReference>
<organism evidence="1 2">
    <name type="scientific">Asterophora parasitica</name>
    <dbReference type="NCBI Taxonomy" id="117018"/>
    <lineage>
        <taxon>Eukaryota</taxon>
        <taxon>Fungi</taxon>
        <taxon>Dikarya</taxon>
        <taxon>Basidiomycota</taxon>
        <taxon>Agaricomycotina</taxon>
        <taxon>Agaricomycetes</taxon>
        <taxon>Agaricomycetidae</taxon>
        <taxon>Agaricales</taxon>
        <taxon>Tricholomatineae</taxon>
        <taxon>Lyophyllaceae</taxon>
        <taxon>Asterophora</taxon>
    </lineage>
</organism>